<evidence type="ECO:0000313" key="1">
    <source>
        <dbReference type="EMBL" id="SIT48457.1"/>
    </source>
</evidence>
<keyword evidence="2" id="KW-1185">Reference proteome</keyword>
<protein>
    <submittedName>
        <fullName evidence="1">Uncharacterized protein</fullName>
    </submittedName>
</protein>
<accession>A0A1N7SM13</accession>
<dbReference type="AlphaFoldDB" id="A0A1N7SM13"/>
<evidence type="ECO:0000313" key="2">
    <source>
        <dbReference type="Proteomes" id="UP000187012"/>
    </source>
</evidence>
<organism evidence="1 2">
    <name type="scientific">Paraburkholderia ribeironis</name>
    <dbReference type="NCBI Taxonomy" id="1247936"/>
    <lineage>
        <taxon>Bacteria</taxon>
        <taxon>Pseudomonadati</taxon>
        <taxon>Pseudomonadota</taxon>
        <taxon>Betaproteobacteria</taxon>
        <taxon>Burkholderiales</taxon>
        <taxon>Burkholderiaceae</taxon>
        <taxon>Paraburkholderia</taxon>
    </lineage>
</organism>
<proteinExistence type="predicted"/>
<gene>
    <name evidence="1" type="ORF">BN2475_1030018</name>
</gene>
<reference evidence="1 2" key="1">
    <citation type="submission" date="2016-12" db="EMBL/GenBank/DDBJ databases">
        <authorList>
            <person name="Song W.-J."/>
            <person name="Kurnit D.M."/>
        </authorList>
    </citation>
    <scope>NUCLEOTIDE SEQUENCE [LARGE SCALE GENOMIC DNA]</scope>
    <source>
        <strain evidence="1 2">STM7296</strain>
    </source>
</reference>
<sequence>MHANMSAALNSSSHTPRQYLSAAIVYSKQRASQFATSSEPSSIPSMKLATSVARLPSERRLERI</sequence>
<dbReference type="EMBL" id="CYGX02000103">
    <property type="protein sequence ID" value="SIT48457.1"/>
    <property type="molecule type" value="Genomic_DNA"/>
</dbReference>
<name>A0A1N7SM13_9BURK</name>
<dbReference type="Proteomes" id="UP000187012">
    <property type="component" value="Unassembled WGS sequence"/>
</dbReference>